<protein>
    <submittedName>
        <fullName evidence="3">Uncharacterized protein</fullName>
    </submittedName>
</protein>
<dbReference type="RefSeq" id="WP_160681927.1">
    <property type="nucleotide sequence ID" value="NZ_WTYW01000001.1"/>
</dbReference>
<feature type="region of interest" description="Disordered" evidence="1">
    <location>
        <begin position="189"/>
        <end position="224"/>
    </location>
</feature>
<feature type="signal peptide" evidence="2">
    <location>
        <begin position="1"/>
        <end position="18"/>
    </location>
</feature>
<gene>
    <name evidence="3" type="ORF">GRI38_05740</name>
</gene>
<keyword evidence="4" id="KW-1185">Reference proteome</keyword>
<evidence type="ECO:0000256" key="1">
    <source>
        <dbReference type="SAM" id="MobiDB-lite"/>
    </source>
</evidence>
<keyword evidence="2" id="KW-0732">Signal</keyword>
<sequence>MSGAAGLALAMFSAPALADHHNEGGQAMNEEMADSMDAYEMTTMQQTDYDSWNATQQSTYDNWPGGVQEYYFTLNDDQQDAWWMLNDEQRVQVYNLGETQRTAAWTSIMNQVNARQSGMSGMNNSSQTGMNNASPTGMNNSSSTAMMSNMGNSGNIRFVRNEEVQAAPAPHNGEYPICNSDMDDNCMNPWEAGKRGPGVEQPLSYWPGRPASEIDEPLPATRPN</sequence>
<reference evidence="3 4" key="1">
    <citation type="submission" date="2019-12" db="EMBL/GenBank/DDBJ databases">
        <title>Genomic-based taxomic classification of the family Erythrobacteraceae.</title>
        <authorList>
            <person name="Xu L."/>
        </authorList>
    </citation>
    <scope>NUCLEOTIDE SEQUENCE [LARGE SCALE GENOMIC DNA]</scope>
    <source>
        <strain evidence="3 4">MCCC 1A09962</strain>
    </source>
</reference>
<evidence type="ECO:0000256" key="2">
    <source>
        <dbReference type="SAM" id="SignalP"/>
    </source>
</evidence>
<dbReference type="OrthoDB" id="7511342at2"/>
<evidence type="ECO:0000313" key="4">
    <source>
        <dbReference type="Proteomes" id="UP000433104"/>
    </source>
</evidence>
<organism evidence="3 4">
    <name type="scientific">Parapontixanthobacter aurantiacus</name>
    <dbReference type="NCBI Taxonomy" id="1463599"/>
    <lineage>
        <taxon>Bacteria</taxon>
        <taxon>Pseudomonadati</taxon>
        <taxon>Pseudomonadota</taxon>
        <taxon>Alphaproteobacteria</taxon>
        <taxon>Sphingomonadales</taxon>
        <taxon>Erythrobacteraceae</taxon>
        <taxon>Parapontixanthobacter</taxon>
    </lineage>
</organism>
<dbReference type="AlphaFoldDB" id="A0A844ZCM1"/>
<feature type="chain" id="PRO_5032512132" evidence="2">
    <location>
        <begin position="19"/>
        <end position="224"/>
    </location>
</feature>
<comment type="caution">
    <text evidence="3">The sequence shown here is derived from an EMBL/GenBank/DDBJ whole genome shotgun (WGS) entry which is preliminary data.</text>
</comment>
<dbReference type="Proteomes" id="UP000433104">
    <property type="component" value="Unassembled WGS sequence"/>
</dbReference>
<name>A0A844ZCM1_9SPHN</name>
<accession>A0A844ZCM1</accession>
<dbReference type="EMBL" id="WTYW01000001">
    <property type="protein sequence ID" value="MXO85528.1"/>
    <property type="molecule type" value="Genomic_DNA"/>
</dbReference>
<proteinExistence type="predicted"/>
<evidence type="ECO:0000313" key="3">
    <source>
        <dbReference type="EMBL" id="MXO85528.1"/>
    </source>
</evidence>